<dbReference type="GO" id="GO:0016020">
    <property type="term" value="C:membrane"/>
    <property type="evidence" value="ECO:0007669"/>
    <property type="project" value="InterPro"/>
</dbReference>
<dbReference type="Proteomes" id="UP000554284">
    <property type="component" value="Unassembled WGS sequence"/>
</dbReference>
<feature type="transmembrane region" description="Helical" evidence="1">
    <location>
        <begin position="415"/>
        <end position="433"/>
    </location>
</feature>
<feature type="transmembrane region" description="Helical" evidence="1">
    <location>
        <begin position="353"/>
        <end position="373"/>
    </location>
</feature>
<feature type="transmembrane region" description="Helical" evidence="1">
    <location>
        <begin position="229"/>
        <end position="250"/>
    </location>
</feature>
<dbReference type="EMBL" id="JAAXPF010000007">
    <property type="protein sequence ID" value="NKY69112.1"/>
    <property type="molecule type" value="Genomic_DNA"/>
</dbReference>
<keyword evidence="1" id="KW-0812">Transmembrane</keyword>
<dbReference type="PANTHER" id="PTHR36178">
    <property type="entry name" value="SLR0625 PROTEIN"/>
    <property type="match status" value="1"/>
</dbReference>
<dbReference type="InterPro" id="IPR004445">
    <property type="entry name" value="GltS"/>
</dbReference>
<feature type="transmembrane region" description="Helical" evidence="1">
    <location>
        <begin position="102"/>
        <end position="121"/>
    </location>
</feature>
<keyword evidence="5" id="KW-1185">Reference proteome</keyword>
<feature type="transmembrane region" description="Helical" evidence="1">
    <location>
        <begin position="163"/>
        <end position="186"/>
    </location>
</feature>
<feature type="transmembrane region" description="Helical" evidence="1">
    <location>
        <begin position="32"/>
        <end position="50"/>
    </location>
</feature>
<dbReference type="GO" id="GO:0015501">
    <property type="term" value="F:glutamate:sodium symporter activity"/>
    <property type="evidence" value="ECO:0007669"/>
    <property type="project" value="InterPro"/>
</dbReference>
<gene>
    <name evidence="3" type="ORF">HF989_06960</name>
    <name evidence="2" type="ORF">JOF50_001283</name>
</gene>
<comment type="caution">
    <text evidence="3">The sequence shown here is derived from an EMBL/GenBank/DDBJ whole genome shotgun (WGS) entry which is preliminary data.</text>
</comment>
<organism evidence="3 4">
    <name type="scientific">Corynebacterium mucifaciens</name>
    <dbReference type="NCBI Taxonomy" id="57171"/>
    <lineage>
        <taxon>Bacteria</taxon>
        <taxon>Bacillati</taxon>
        <taxon>Actinomycetota</taxon>
        <taxon>Actinomycetes</taxon>
        <taxon>Mycobacteriales</taxon>
        <taxon>Corynebacteriaceae</taxon>
        <taxon>Corynebacterium</taxon>
    </lineage>
</organism>
<feature type="transmembrane region" description="Helical" evidence="1">
    <location>
        <begin position="296"/>
        <end position="314"/>
    </location>
</feature>
<reference evidence="3 4" key="1">
    <citation type="submission" date="2020-04" db="EMBL/GenBank/DDBJ databases">
        <title>MicrobeNet Type strains.</title>
        <authorList>
            <person name="Nicholson A.C."/>
        </authorList>
    </citation>
    <scope>NUCLEOTIDE SEQUENCE [LARGE SCALE GENOMIC DNA]</scope>
    <source>
        <strain evidence="3 4">ATCC 700355</strain>
    </source>
</reference>
<keyword evidence="1" id="KW-0472">Membrane</keyword>
<name>A0A7X6LSP1_9CORY</name>
<proteinExistence type="predicted"/>
<evidence type="ECO:0000313" key="4">
    <source>
        <dbReference type="Proteomes" id="UP000554284"/>
    </source>
</evidence>
<feature type="transmembrane region" description="Helical" evidence="1">
    <location>
        <begin position="6"/>
        <end position="25"/>
    </location>
</feature>
<feature type="transmembrane region" description="Helical" evidence="1">
    <location>
        <begin position="257"/>
        <end position="276"/>
    </location>
</feature>
<dbReference type="Proteomes" id="UP001549139">
    <property type="component" value="Unassembled WGS sequence"/>
</dbReference>
<reference evidence="2 5" key="2">
    <citation type="submission" date="2024-06" db="EMBL/GenBank/DDBJ databases">
        <title>Sequencing the genomes of 1000 actinobacteria strains.</title>
        <authorList>
            <person name="Klenk H.-P."/>
        </authorList>
    </citation>
    <scope>NUCLEOTIDE SEQUENCE [LARGE SCALE GENOMIC DNA]</scope>
    <source>
        <strain evidence="2 5">DSM 44265</strain>
    </source>
</reference>
<evidence type="ECO:0000313" key="3">
    <source>
        <dbReference type="EMBL" id="NKY69112.1"/>
    </source>
</evidence>
<feature type="transmembrane region" description="Helical" evidence="1">
    <location>
        <begin position="321"/>
        <end position="341"/>
    </location>
</feature>
<protein>
    <submittedName>
        <fullName evidence="2">ESS family glutamate:Na+ symporter</fullName>
    </submittedName>
    <submittedName>
        <fullName evidence="3">Sodium:glutamate symporter</fullName>
    </submittedName>
</protein>
<keyword evidence="1" id="KW-1133">Transmembrane helix</keyword>
<dbReference type="RefSeq" id="WP_168685154.1">
    <property type="nucleotide sequence ID" value="NZ_JAAXPF010000007.1"/>
</dbReference>
<dbReference type="AlphaFoldDB" id="A0A7X6LSP1"/>
<evidence type="ECO:0000313" key="5">
    <source>
        <dbReference type="Proteomes" id="UP001549139"/>
    </source>
</evidence>
<dbReference type="EMBL" id="JBEPNZ010000001">
    <property type="protein sequence ID" value="MET3944484.1"/>
    <property type="molecule type" value="Genomic_DNA"/>
</dbReference>
<dbReference type="GO" id="GO:0015813">
    <property type="term" value="P:L-glutamate transmembrane transport"/>
    <property type="evidence" value="ECO:0007669"/>
    <property type="project" value="InterPro"/>
</dbReference>
<accession>A0A7X6LSP1</accession>
<evidence type="ECO:0000313" key="2">
    <source>
        <dbReference type="EMBL" id="MET3944484.1"/>
    </source>
</evidence>
<evidence type="ECO:0000256" key="1">
    <source>
        <dbReference type="SAM" id="Phobius"/>
    </source>
</evidence>
<feature type="transmembrane region" description="Helical" evidence="1">
    <location>
        <begin position="385"/>
        <end position="409"/>
    </location>
</feature>
<feature type="transmembrane region" description="Helical" evidence="1">
    <location>
        <begin position="127"/>
        <end position="151"/>
    </location>
</feature>
<dbReference type="PANTHER" id="PTHR36178:SF1">
    <property type="entry name" value="SODIUM_GLUTAMATE SYMPORTER"/>
    <property type="match status" value="1"/>
</dbReference>
<sequence length="443" mass="47195">MEFTPYTLLTDVGWISVLLIVGNILRNRLKLLQALLLPAPITAGLLGLLLGDEVLGVIHWSDQVGTYTTLLIAVVFASMAYSMDLGGSVASGARNMWGYSTAMFMGQWGLFVLLGLYFFAPLFGTEIWFGMMLPVGFVGGFGTAAAVGSALEEIGVEGASSLGFTSATVGTLVAIVGGVIMANWGIRKGKASQLAGTLPDDLRTGYIRNEEERPSIGKATTNPSSIEPLALHAGFIVFTVLIAYMLNSVIKDQWSNVSIPLFAMAFVVGLVGRLVLKLTGRQNYLDSSTINSVSGAATDYMIAFGIASIVPAALAGYWQALVVLFVLGTVFCLVWMLWAGPRFFGEKWLERGLFGWGWATAAVATGIALLKMVDPKLKSGTLNEYGVAYVGFAPFEIGMTILAPIAVIAGFVTGFAWVSFAVAVGVVVMAYVLKWIPVREESS</sequence>
<feature type="transmembrane region" description="Helical" evidence="1">
    <location>
        <begin position="70"/>
        <end position="90"/>
    </location>
</feature>